<accession>A0A1E3UP85</accession>
<reference evidence="1 2" key="1">
    <citation type="submission" date="2016-08" db="EMBL/GenBank/DDBJ databases">
        <authorList>
            <person name="Seilhamer J.J."/>
        </authorList>
    </citation>
    <scope>NUCLEOTIDE SEQUENCE [LARGE SCALE GENOMIC DNA]</scope>
    <source>
        <strain evidence="1 2">NML150140-1</strain>
    </source>
</reference>
<protein>
    <submittedName>
        <fullName evidence="1">Uncharacterized protein</fullName>
    </submittedName>
</protein>
<proteinExistence type="predicted"/>
<dbReference type="EMBL" id="MEHA01000003">
    <property type="protein sequence ID" value="ODR54197.1"/>
    <property type="molecule type" value="Genomic_DNA"/>
</dbReference>
<organism evidence="1 2">
    <name type="scientific">Eisenbergiella tayi</name>
    <dbReference type="NCBI Taxonomy" id="1432052"/>
    <lineage>
        <taxon>Bacteria</taxon>
        <taxon>Bacillati</taxon>
        <taxon>Bacillota</taxon>
        <taxon>Clostridia</taxon>
        <taxon>Lachnospirales</taxon>
        <taxon>Lachnospiraceae</taxon>
        <taxon>Eisenbergiella</taxon>
    </lineage>
</organism>
<evidence type="ECO:0000313" key="2">
    <source>
        <dbReference type="Proteomes" id="UP000094271"/>
    </source>
</evidence>
<name>A0A1E3UP85_9FIRM</name>
<sequence>MQMDNIGNTEHALTFADLRVHYYTGRSYLISGEGRDKVFGYRHGVMTDIGDLPEAEWTRLAKQLIRQSGEQELYQQLFAWEREQSHWEQSPSQFELDVLSLHMARLPDNPAWCDFIPFNRKYRPEVLCNAEILWLKCSGCGKLHEMTGMQFKNIRDRSNGKLYCRKCGDWMPVHPCTHPKEGGDGNG</sequence>
<dbReference type="AlphaFoldDB" id="A0A1E3UP85"/>
<gene>
    <name evidence="1" type="ORF">BEI59_06505</name>
</gene>
<evidence type="ECO:0000313" key="1">
    <source>
        <dbReference type="EMBL" id="ODR54197.1"/>
    </source>
</evidence>
<dbReference type="Proteomes" id="UP000094271">
    <property type="component" value="Unassembled WGS sequence"/>
</dbReference>
<comment type="caution">
    <text evidence="1">The sequence shown here is derived from an EMBL/GenBank/DDBJ whole genome shotgun (WGS) entry which is preliminary data.</text>
</comment>